<proteinExistence type="predicted"/>
<keyword evidence="4" id="KW-1185">Reference proteome</keyword>
<dbReference type="InterPro" id="IPR046342">
    <property type="entry name" value="CBS_dom_sf"/>
</dbReference>
<dbReference type="OrthoDB" id="187317at2"/>
<evidence type="ECO:0000313" key="4">
    <source>
        <dbReference type="Proteomes" id="UP000396862"/>
    </source>
</evidence>
<evidence type="ECO:0000313" key="2">
    <source>
        <dbReference type="EMBL" id="PSK83735.1"/>
    </source>
</evidence>
<dbReference type="SUPFAM" id="SSF54631">
    <property type="entry name" value="CBS-domain pair"/>
    <property type="match status" value="1"/>
</dbReference>
<evidence type="ECO:0000313" key="3">
    <source>
        <dbReference type="Proteomes" id="UP000240621"/>
    </source>
</evidence>
<evidence type="ECO:0008006" key="5">
    <source>
        <dbReference type="Google" id="ProtNLM"/>
    </source>
</evidence>
<comment type="caution">
    <text evidence="2">The sequence shown here is derived from an EMBL/GenBank/DDBJ whole genome shotgun (WGS) entry which is preliminary data.</text>
</comment>
<protein>
    <recommendedName>
        <fullName evidence="5">CBS domain-containing protein</fullName>
    </recommendedName>
</protein>
<organism evidence="2 3">
    <name type="scientific">Prolixibacter denitrificans</name>
    <dbReference type="NCBI Taxonomy" id="1541063"/>
    <lineage>
        <taxon>Bacteria</taxon>
        <taxon>Pseudomonadati</taxon>
        <taxon>Bacteroidota</taxon>
        <taxon>Bacteroidia</taxon>
        <taxon>Marinilabiliales</taxon>
        <taxon>Prolixibacteraceae</taxon>
        <taxon>Prolixibacter</taxon>
    </lineage>
</organism>
<sequence length="284" mass="33444">MGYELWISSKTGIRRKGTTFKELQSLFIENITTKFIFEPIYCCKLEDSAYHVRYALEDRDFDIVGVMDDDKNIIGYAQREELEDDIIRSHTHEISVEHLISDSTPISALLNILSENSFVFVLYRNSIAGIVTRADINKPIVRIYLFGIISQVELHLNFWINELYKDEGWKGIIKESRIDEALRIYKSRKKRNDELSLLECLQFCDKRTILSSTKEFLEKFTFSVRRFEKLMRHIEDIRNQLAHSQSSITENLEWKDFVSTISDAEKLLIHSERIVGENRKINYN</sequence>
<evidence type="ECO:0000313" key="1">
    <source>
        <dbReference type="EMBL" id="GET23279.1"/>
    </source>
</evidence>
<name>A0A2P8CFH6_9BACT</name>
<dbReference type="EMBL" id="BLAU01000001">
    <property type="protein sequence ID" value="GET23279.1"/>
    <property type="molecule type" value="Genomic_DNA"/>
</dbReference>
<gene>
    <name evidence="2" type="ORF">CLV93_103150</name>
    <name evidence="1" type="ORF">JCM18694_35250</name>
</gene>
<dbReference type="EMBL" id="PYGC01000003">
    <property type="protein sequence ID" value="PSK83735.1"/>
    <property type="molecule type" value="Genomic_DNA"/>
</dbReference>
<dbReference type="AlphaFoldDB" id="A0A2P8CFH6"/>
<dbReference type="Proteomes" id="UP000396862">
    <property type="component" value="Unassembled WGS sequence"/>
</dbReference>
<reference evidence="1 4" key="2">
    <citation type="submission" date="2019-10" db="EMBL/GenBank/DDBJ databases">
        <title>Prolixibacter strains distinguished by the presence of nitrate reductase genes were adept at nitrate-dependent anaerobic corrosion of metallic iron and carbon steel.</title>
        <authorList>
            <person name="Iino T."/>
            <person name="Shono N."/>
            <person name="Ito K."/>
            <person name="Nakamura R."/>
            <person name="Sueoka K."/>
            <person name="Harayama S."/>
            <person name="Ohkuma M."/>
        </authorList>
    </citation>
    <scope>NUCLEOTIDE SEQUENCE [LARGE SCALE GENOMIC DNA]</scope>
    <source>
        <strain evidence="1 4">MIC1-1</strain>
    </source>
</reference>
<accession>A0A2P8CFH6</accession>
<dbReference type="Proteomes" id="UP000240621">
    <property type="component" value="Unassembled WGS sequence"/>
</dbReference>
<dbReference type="RefSeq" id="WP_106541574.1">
    <property type="nucleotide sequence ID" value="NZ_BLAU01000001.1"/>
</dbReference>
<reference evidence="2 3" key="1">
    <citation type="submission" date="2018-03" db="EMBL/GenBank/DDBJ databases">
        <title>Genomic Encyclopedia of Archaeal and Bacterial Type Strains, Phase II (KMG-II): from individual species to whole genera.</title>
        <authorList>
            <person name="Goeker M."/>
        </authorList>
    </citation>
    <scope>NUCLEOTIDE SEQUENCE [LARGE SCALE GENOMIC DNA]</scope>
    <source>
        <strain evidence="2 3">DSM 27267</strain>
    </source>
</reference>